<evidence type="ECO:0000256" key="2">
    <source>
        <dbReference type="PROSITE-ProRule" id="PRU00169"/>
    </source>
</evidence>
<evidence type="ECO:0000313" key="5">
    <source>
        <dbReference type="Proteomes" id="UP000032545"/>
    </source>
</evidence>
<dbReference type="Proteomes" id="UP000032545">
    <property type="component" value="Unassembled WGS sequence"/>
</dbReference>
<feature type="domain" description="Response regulatory" evidence="3">
    <location>
        <begin position="14"/>
        <end position="128"/>
    </location>
</feature>
<dbReference type="Pfam" id="PF00196">
    <property type="entry name" value="GerE"/>
    <property type="match status" value="1"/>
</dbReference>
<keyword evidence="5" id="KW-1185">Reference proteome</keyword>
<dbReference type="PANTHER" id="PTHR43214:SF43">
    <property type="entry name" value="TWO-COMPONENT RESPONSE REGULATOR"/>
    <property type="match status" value="1"/>
</dbReference>
<dbReference type="InterPro" id="IPR039420">
    <property type="entry name" value="WalR-like"/>
</dbReference>
<evidence type="ECO:0000256" key="1">
    <source>
        <dbReference type="ARBA" id="ARBA00023125"/>
    </source>
</evidence>
<dbReference type="InterPro" id="IPR011006">
    <property type="entry name" value="CheY-like_superfamily"/>
</dbReference>
<dbReference type="InterPro" id="IPR000792">
    <property type="entry name" value="Tscrpt_reg_LuxR_C"/>
</dbReference>
<dbReference type="SUPFAM" id="SSF52172">
    <property type="entry name" value="CheY-like"/>
    <property type="match status" value="1"/>
</dbReference>
<dbReference type="SUPFAM" id="SSF46894">
    <property type="entry name" value="C-terminal effector domain of the bipartite response regulators"/>
    <property type="match status" value="1"/>
</dbReference>
<dbReference type="EMBL" id="JYFN01000012">
    <property type="protein sequence ID" value="KJE23575.1"/>
    <property type="molecule type" value="Genomic_DNA"/>
</dbReference>
<dbReference type="Gene3D" id="3.40.50.2300">
    <property type="match status" value="1"/>
</dbReference>
<dbReference type="InterPro" id="IPR016032">
    <property type="entry name" value="Sig_transdc_resp-reg_C-effctor"/>
</dbReference>
<gene>
    <name evidence="4" type="ORF">FF36_02024</name>
</gene>
<dbReference type="AlphaFoldDB" id="A0A0D8BHM7"/>
<dbReference type="InterPro" id="IPR036388">
    <property type="entry name" value="WH-like_DNA-bd_sf"/>
</dbReference>
<dbReference type="Pfam" id="PF00072">
    <property type="entry name" value="Response_reg"/>
    <property type="match status" value="1"/>
</dbReference>
<evidence type="ECO:0000259" key="3">
    <source>
        <dbReference type="PROSITE" id="PS50110"/>
    </source>
</evidence>
<dbReference type="SMART" id="SM00421">
    <property type="entry name" value="HTH_LUXR"/>
    <property type="match status" value="1"/>
</dbReference>
<dbReference type="RefSeq" id="WP_044884701.1">
    <property type="nucleotide sequence ID" value="NZ_JYFN01000012.1"/>
</dbReference>
<keyword evidence="1" id="KW-0238">DNA-binding</keyword>
<organism evidence="4 5">
    <name type="scientific">Frankia torreyi</name>
    <dbReference type="NCBI Taxonomy" id="1856"/>
    <lineage>
        <taxon>Bacteria</taxon>
        <taxon>Bacillati</taxon>
        <taxon>Actinomycetota</taxon>
        <taxon>Actinomycetes</taxon>
        <taxon>Frankiales</taxon>
        <taxon>Frankiaceae</taxon>
        <taxon>Frankia</taxon>
    </lineage>
</organism>
<dbReference type="GO" id="GO:0000160">
    <property type="term" value="P:phosphorelay signal transduction system"/>
    <property type="evidence" value="ECO:0007669"/>
    <property type="project" value="InterPro"/>
</dbReference>
<sequence>MNAEDDTTVSDIITVAAVDDHPIVLRGLADLLHDVKDFDLIDTACSLDALLAGPGRHAQVVLLDLDLGDGTEPPDNLRRLLSDERAVVVFSAAAAPATVRDAMRAGASGFVPKTDDVEDLATAIRAAAAGTGWISPQLAFLLLTDDSPDKPDLSPKEIEALRLYATGMPLKTVARKMNVSPETAKQYIDRVRQKYRRVGRDAATKVDLFKRAIEDGHLDRRAEGMA</sequence>
<name>A0A0D8BHM7_9ACTN</name>
<feature type="modified residue" description="4-aspartylphosphate" evidence="2">
    <location>
        <position position="64"/>
    </location>
</feature>
<dbReference type="PROSITE" id="PS50110">
    <property type="entry name" value="RESPONSE_REGULATORY"/>
    <property type="match status" value="1"/>
</dbReference>
<dbReference type="SMART" id="SM00448">
    <property type="entry name" value="REC"/>
    <property type="match status" value="1"/>
</dbReference>
<proteinExistence type="predicted"/>
<dbReference type="OrthoDB" id="4928917at2"/>
<reference evidence="4 5" key="2">
    <citation type="journal article" date="2016" name="Genome Announc.">
        <title>Permanent Draft Genome Sequences for Two Variants of Frankia sp. Strain CpI1, the First Frankia Strain Isolated from Root Nodules of Comptonia peregrina.</title>
        <authorList>
            <person name="Oshone R."/>
            <person name="Hurst S.G.IV."/>
            <person name="Abebe-Akele F."/>
            <person name="Simpson S."/>
            <person name="Morris K."/>
            <person name="Thomas W.K."/>
            <person name="Tisa L.S."/>
        </authorList>
    </citation>
    <scope>NUCLEOTIDE SEQUENCE [LARGE SCALE GENOMIC DNA]</scope>
    <source>
        <strain evidence="5">CpI1-S</strain>
    </source>
</reference>
<dbReference type="GO" id="GO:0006355">
    <property type="term" value="P:regulation of DNA-templated transcription"/>
    <property type="evidence" value="ECO:0007669"/>
    <property type="project" value="InterPro"/>
</dbReference>
<dbReference type="PRINTS" id="PR00038">
    <property type="entry name" value="HTHLUXR"/>
</dbReference>
<evidence type="ECO:0000313" key="4">
    <source>
        <dbReference type="EMBL" id="KJE23575.1"/>
    </source>
</evidence>
<protein>
    <submittedName>
        <fullName evidence="4">Two component transcriptional regulator, LuxR family</fullName>
    </submittedName>
</protein>
<dbReference type="InterPro" id="IPR001789">
    <property type="entry name" value="Sig_transdc_resp-reg_receiver"/>
</dbReference>
<keyword evidence="2" id="KW-0597">Phosphoprotein</keyword>
<dbReference type="Gene3D" id="1.10.10.10">
    <property type="entry name" value="Winged helix-like DNA-binding domain superfamily/Winged helix DNA-binding domain"/>
    <property type="match status" value="1"/>
</dbReference>
<dbReference type="PATRIC" id="fig|1502723.3.peg.897"/>
<accession>A0A0D8BHM7</accession>
<reference evidence="5" key="1">
    <citation type="submission" date="2015-02" db="EMBL/GenBank/DDBJ databases">
        <title>Draft Genome of Frankia sp. CpI1-S.</title>
        <authorList>
            <person name="Oshone R.T."/>
            <person name="Ngom M."/>
            <person name="Ghodhbane-Gtari F."/>
            <person name="Gtari M."/>
            <person name="Morris K."/>
            <person name="Thomas K."/>
            <person name="Sen A."/>
            <person name="Tisa L.S."/>
        </authorList>
    </citation>
    <scope>NUCLEOTIDE SEQUENCE [LARGE SCALE GENOMIC DNA]</scope>
    <source>
        <strain evidence="5">CpI1-S</strain>
    </source>
</reference>
<dbReference type="PANTHER" id="PTHR43214">
    <property type="entry name" value="TWO-COMPONENT RESPONSE REGULATOR"/>
    <property type="match status" value="1"/>
</dbReference>
<dbReference type="GO" id="GO:0003677">
    <property type="term" value="F:DNA binding"/>
    <property type="evidence" value="ECO:0007669"/>
    <property type="project" value="UniProtKB-KW"/>
</dbReference>
<comment type="caution">
    <text evidence="4">The sequence shown here is derived from an EMBL/GenBank/DDBJ whole genome shotgun (WGS) entry which is preliminary data.</text>
</comment>